<accession>A0ABD6A6L5</accession>
<evidence type="ECO:0000256" key="1">
    <source>
        <dbReference type="SAM" id="MobiDB-lite"/>
    </source>
</evidence>
<evidence type="ECO:0000313" key="2">
    <source>
        <dbReference type="EMBL" id="MFC7315777.1"/>
    </source>
</evidence>
<dbReference type="RefSeq" id="WP_276305178.1">
    <property type="nucleotide sequence ID" value="NZ_CP119992.1"/>
</dbReference>
<dbReference type="EMBL" id="JBHTBF010000001">
    <property type="protein sequence ID" value="MFC7315777.1"/>
    <property type="molecule type" value="Genomic_DNA"/>
</dbReference>
<feature type="compositionally biased region" description="Basic and acidic residues" evidence="1">
    <location>
        <begin position="75"/>
        <end position="101"/>
    </location>
</feature>
<feature type="compositionally biased region" description="Basic and acidic residues" evidence="1">
    <location>
        <begin position="58"/>
        <end position="67"/>
    </location>
</feature>
<protein>
    <submittedName>
        <fullName evidence="2">Uncharacterized protein</fullName>
    </submittedName>
</protein>
<evidence type="ECO:0000313" key="3">
    <source>
        <dbReference type="Proteomes" id="UP001596547"/>
    </source>
</evidence>
<comment type="caution">
    <text evidence="2">The sequence shown here is derived from an EMBL/GenBank/DDBJ whole genome shotgun (WGS) entry which is preliminary data.</text>
</comment>
<dbReference type="InterPro" id="IPR058742">
    <property type="entry name" value="DUF7989"/>
</dbReference>
<dbReference type="Pfam" id="PF25951">
    <property type="entry name" value="DUF7989"/>
    <property type="match status" value="1"/>
</dbReference>
<organism evidence="2 3">
    <name type="scientific">Halomarina halobia</name>
    <dbReference type="NCBI Taxonomy" id="3033386"/>
    <lineage>
        <taxon>Archaea</taxon>
        <taxon>Methanobacteriati</taxon>
        <taxon>Methanobacteriota</taxon>
        <taxon>Stenosarchaea group</taxon>
        <taxon>Halobacteria</taxon>
        <taxon>Halobacteriales</taxon>
        <taxon>Natronomonadaceae</taxon>
        <taxon>Halomarina</taxon>
    </lineage>
</organism>
<dbReference type="Proteomes" id="UP001596547">
    <property type="component" value="Unassembled WGS sequence"/>
</dbReference>
<keyword evidence="3" id="KW-1185">Reference proteome</keyword>
<reference evidence="2 3" key="1">
    <citation type="journal article" date="2019" name="Int. J. Syst. Evol. Microbiol.">
        <title>The Global Catalogue of Microorganisms (GCM) 10K type strain sequencing project: providing services to taxonomists for standard genome sequencing and annotation.</title>
        <authorList>
            <consortium name="The Broad Institute Genomics Platform"/>
            <consortium name="The Broad Institute Genome Sequencing Center for Infectious Disease"/>
            <person name="Wu L."/>
            <person name="Ma J."/>
        </authorList>
    </citation>
    <scope>NUCLEOTIDE SEQUENCE [LARGE SCALE GENOMIC DNA]</scope>
    <source>
        <strain evidence="2 3">PSR21</strain>
    </source>
</reference>
<proteinExistence type="predicted"/>
<sequence>MTREPATDTTDTTDADRRTGSPTYRRTLGELSHTNPYTDEAFGDSVVYERGPFVAADGGRDPAREPAGDDPTLGDVDHEPPHGEGVNRVHERGEEAQEPRESGASGEGRGESA</sequence>
<dbReference type="AlphaFoldDB" id="A0ABD6A6L5"/>
<feature type="region of interest" description="Disordered" evidence="1">
    <location>
        <begin position="1"/>
        <end position="113"/>
    </location>
</feature>
<name>A0ABD6A6L5_9EURY</name>
<gene>
    <name evidence="2" type="ORF">ACFQPE_03075</name>
</gene>
<dbReference type="GeneID" id="79314753"/>